<evidence type="ECO:0000313" key="1">
    <source>
        <dbReference type="EMBL" id="CAI3988961.1"/>
    </source>
</evidence>
<evidence type="ECO:0000313" key="2">
    <source>
        <dbReference type="EMBL" id="CAL4776273.1"/>
    </source>
</evidence>
<dbReference type="AlphaFoldDB" id="A0A9P1CET7"/>
<keyword evidence="3" id="KW-1185">Reference proteome</keyword>
<reference evidence="2 3" key="2">
    <citation type="submission" date="2024-05" db="EMBL/GenBank/DDBJ databases">
        <authorList>
            <person name="Chen Y."/>
            <person name="Shah S."/>
            <person name="Dougan E. K."/>
            <person name="Thang M."/>
            <person name="Chan C."/>
        </authorList>
    </citation>
    <scope>NUCLEOTIDE SEQUENCE [LARGE SCALE GENOMIC DNA]</scope>
</reference>
<gene>
    <name evidence="1" type="ORF">C1SCF055_LOCUS16070</name>
</gene>
<organism evidence="1">
    <name type="scientific">Cladocopium goreaui</name>
    <dbReference type="NCBI Taxonomy" id="2562237"/>
    <lineage>
        <taxon>Eukaryota</taxon>
        <taxon>Sar</taxon>
        <taxon>Alveolata</taxon>
        <taxon>Dinophyceae</taxon>
        <taxon>Suessiales</taxon>
        <taxon>Symbiodiniaceae</taxon>
        <taxon>Cladocopium</taxon>
    </lineage>
</organism>
<evidence type="ECO:0000313" key="3">
    <source>
        <dbReference type="Proteomes" id="UP001152797"/>
    </source>
</evidence>
<dbReference type="EMBL" id="CAMXCT010001319">
    <property type="protein sequence ID" value="CAI3988961.1"/>
    <property type="molecule type" value="Genomic_DNA"/>
</dbReference>
<reference evidence="1" key="1">
    <citation type="submission" date="2022-10" db="EMBL/GenBank/DDBJ databases">
        <authorList>
            <person name="Chen Y."/>
            <person name="Dougan E. K."/>
            <person name="Chan C."/>
            <person name="Rhodes N."/>
            <person name="Thang M."/>
        </authorList>
    </citation>
    <scope>NUCLEOTIDE SEQUENCE</scope>
</reference>
<comment type="caution">
    <text evidence="1">The sequence shown here is derived from an EMBL/GenBank/DDBJ whole genome shotgun (WGS) entry which is preliminary data.</text>
</comment>
<name>A0A9P1CET7_9DINO</name>
<dbReference type="EMBL" id="CAMXCT030001319">
    <property type="protein sequence ID" value="CAL4776273.1"/>
    <property type="molecule type" value="Genomic_DNA"/>
</dbReference>
<dbReference type="EMBL" id="CAMXCT020001319">
    <property type="protein sequence ID" value="CAL1142336.1"/>
    <property type="molecule type" value="Genomic_DNA"/>
</dbReference>
<protein>
    <submittedName>
        <fullName evidence="1">Uncharacterized protein</fullName>
    </submittedName>
</protein>
<sequence length="322" mass="36601">MVETHSMHSMHPFGSAVAADWQPPDWAGMFRCACINAVILSQSPLTMVLSMVSLMKSEAFRKAKDLDSTRREDVEPPTEAQQQKEFFQCTRQCRWKFGNTFDLTIVGGRSGWSNCQCFRHLVRERPPVVSRPQARHGVTAFRGADETLPQVIPRYSAKEFDTVNTWSGNETSGWNCDFVCVQQPDGSLTTLTKEEVQSQMLSADFRKLHCGRCAACSAPEDIEVLAKTRKWITEVMTTVAARFAAPWGHRDPKRLRTDLVEANISFSEKRYDGRTDLPSCMDVWADNIMCDAMSCKSKCWLKFFNAKNAKTDAWRNFNIELN</sequence>
<dbReference type="Proteomes" id="UP001152797">
    <property type="component" value="Unassembled WGS sequence"/>
</dbReference>
<accession>A0A9P1CET7</accession>
<dbReference type="OrthoDB" id="10261863at2759"/>
<proteinExistence type="predicted"/>